<dbReference type="InterPro" id="IPR037066">
    <property type="entry name" value="Plug_dom_sf"/>
</dbReference>
<keyword evidence="3 8" id="KW-1134">Transmembrane beta strand</keyword>
<gene>
    <name evidence="13" type="ORF">CSW08_07025</name>
</gene>
<dbReference type="Proteomes" id="UP000233435">
    <property type="component" value="Unassembled WGS sequence"/>
</dbReference>
<accession>A0A2N3HKU5</accession>
<organism evidence="13 14">
    <name type="scientific">Confluentibacter flavum</name>
    <dbReference type="NCBI Taxonomy" id="1909700"/>
    <lineage>
        <taxon>Bacteria</taxon>
        <taxon>Pseudomonadati</taxon>
        <taxon>Bacteroidota</taxon>
        <taxon>Flavobacteriia</taxon>
        <taxon>Flavobacteriales</taxon>
        <taxon>Flavobacteriaceae</taxon>
        <taxon>Confluentibacter</taxon>
    </lineage>
</organism>
<protein>
    <submittedName>
        <fullName evidence="13">TonB-dependent receptor</fullName>
    </submittedName>
</protein>
<dbReference type="InterPro" id="IPR000531">
    <property type="entry name" value="Beta-barrel_TonB"/>
</dbReference>
<evidence type="ECO:0000259" key="11">
    <source>
        <dbReference type="Pfam" id="PF00593"/>
    </source>
</evidence>
<sequence length="744" mass="82615">MKKHLHLIAISIGLSSISFAQQNTKKETQTDSIQKLDEVIISADVMLGNKYVAKNRTGSAYYISPEELEKFSYTDINRILRTVPGVNIYEEDGFGLRPNISLRGTSPERSSKITIMEDGVLIAPAPYSAPAAYYFPTVARMSAIEILKGSSQVQYGPFTSGGAINMVSTQIPETFNGSVRASYGSFNTGQLHAKVGDSKANFGYMVEYLNYNSDGFKNLPNGSDTGFDKNDVVTKFRINSSKEAKLQQAFEIKFQYSDEVSDETYLGLTNADFESSPFSRYAGSQVDKMTTDHIQLQLTHLVDINPNFRITTNGYYNGFSRNWYKLNDVTFNGEKVGISSILKDPTTYSNHFSVIRGDTNSSDNAFGVKANNRKYVSKGVQTKLDYHWYGNNTFHDIEVGVRYHFDEEDRFQWVDGYNILDGHMNLTNAGIPGTDANRISDANAFAAFALYKLKYKNLTLTPGIRYENMTLSQANFGSNDINRTGSNLSSRENKVDIFIPGIGFNYNFSNNISTFGGVHKGFSPPSNQPGQKAEESINYELGTRFNILGIGGELVGFYNDYSNLLGSDLAASGGTGSLEQFNAGEVVVKGLEVLLNYNLLPKTSKFALPISFGYTFTDTELLNSFESSDELWGDVTKGDELPYISKHQFNAVISIEHSRFELNLSGRYNGQFRTIAGTGNFLENESVDSNFIFDFSGKYHFNKHISLTGNIINLLDETYAVSRVPSGLRPGHPFGAYGGLEIRF</sequence>
<keyword evidence="5 9" id="KW-0798">TonB box</keyword>
<dbReference type="InterPro" id="IPR012910">
    <property type="entry name" value="Plug_dom"/>
</dbReference>
<name>A0A2N3HKU5_9FLAO</name>
<comment type="caution">
    <text evidence="13">The sequence shown here is derived from an EMBL/GenBank/DDBJ whole genome shotgun (WGS) entry which is preliminary data.</text>
</comment>
<evidence type="ECO:0000256" key="6">
    <source>
        <dbReference type="ARBA" id="ARBA00023136"/>
    </source>
</evidence>
<proteinExistence type="inferred from homology"/>
<dbReference type="Pfam" id="PF00593">
    <property type="entry name" value="TonB_dep_Rec_b-barrel"/>
    <property type="match status" value="1"/>
</dbReference>
<comment type="subcellular location">
    <subcellularLocation>
        <location evidence="1 8">Cell outer membrane</location>
        <topology evidence="1 8">Multi-pass membrane protein</topology>
    </subcellularLocation>
</comment>
<evidence type="ECO:0000256" key="3">
    <source>
        <dbReference type="ARBA" id="ARBA00022452"/>
    </source>
</evidence>
<keyword evidence="13" id="KW-0675">Receptor</keyword>
<dbReference type="RefSeq" id="WP_106659209.1">
    <property type="nucleotide sequence ID" value="NZ_PJEO01000018.1"/>
</dbReference>
<evidence type="ECO:0000256" key="10">
    <source>
        <dbReference type="SAM" id="SignalP"/>
    </source>
</evidence>
<dbReference type="PANTHER" id="PTHR30442">
    <property type="entry name" value="IRON III DICITRATE TRANSPORT PROTEIN FECA"/>
    <property type="match status" value="1"/>
</dbReference>
<evidence type="ECO:0000313" key="14">
    <source>
        <dbReference type="Proteomes" id="UP000233435"/>
    </source>
</evidence>
<dbReference type="InterPro" id="IPR039426">
    <property type="entry name" value="TonB-dep_rcpt-like"/>
</dbReference>
<evidence type="ECO:0000256" key="1">
    <source>
        <dbReference type="ARBA" id="ARBA00004571"/>
    </source>
</evidence>
<dbReference type="GO" id="GO:0033214">
    <property type="term" value="P:siderophore-iron import into cell"/>
    <property type="evidence" value="ECO:0007669"/>
    <property type="project" value="TreeGrafter"/>
</dbReference>
<evidence type="ECO:0000256" key="8">
    <source>
        <dbReference type="PROSITE-ProRule" id="PRU01360"/>
    </source>
</evidence>
<feature type="domain" description="TonB-dependent receptor-like beta-barrel" evidence="11">
    <location>
        <begin position="279"/>
        <end position="714"/>
    </location>
</feature>
<feature type="chain" id="PRO_5014788034" evidence="10">
    <location>
        <begin position="21"/>
        <end position="744"/>
    </location>
</feature>
<keyword evidence="14" id="KW-1185">Reference proteome</keyword>
<dbReference type="OrthoDB" id="9758472at2"/>
<dbReference type="Gene3D" id="2.170.130.10">
    <property type="entry name" value="TonB-dependent receptor, plug domain"/>
    <property type="match status" value="1"/>
</dbReference>
<keyword evidence="7 8" id="KW-0998">Cell outer membrane</keyword>
<keyword evidence="4 8" id="KW-0812">Transmembrane</keyword>
<keyword evidence="2 8" id="KW-0813">Transport</keyword>
<dbReference type="GO" id="GO:0009279">
    <property type="term" value="C:cell outer membrane"/>
    <property type="evidence" value="ECO:0007669"/>
    <property type="project" value="UniProtKB-SubCell"/>
</dbReference>
<dbReference type="AlphaFoldDB" id="A0A2N3HKU5"/>
<feature type="domain" description="TonB-dependent receptor plug" evidence="12">
    <location>
        <begin position="56"/>
        <end position="163"/>
    </location>
</feature>
<dbReference type="PANTHER" id="PTHR30442:SF0">
    <property type="entry name" value="FE(3+) DICITRATE TRANSPORT PROTEIN FECA"/>
    <property type="match status" value="1"/>
</dbReference>
<evidence type="ECO:0000256" key="2">
    <source>
        <dbReference type="ARBA" id="ARBA00022448"/>
    </source>
</evidence>
<keyword evidence="6 8" id="KW-0472">Membrane</keyword>
<evidence type="ECO:0000313" key="13">
    <source>
        <dbReference type="EMBL" id="PKQ45599.1"/>
    </source>
</evidence>
<reference evidence="13 14" key="1">
    <citation type="submission" date="2017-12" db="EMBL/GenBank/DDBJ databases">
        <title>Confluentibacter flavum sp. nov., isolated from the saline lake.</title>
        <authorList>
            <person name="Yu L."/>
        </authorList>
    </citation>
    <scope>NUCLEOTIDE SEQUENCE [LARGE SCALE GENOMIC DNA]</scope>
    <source>
        <strain evidence="13 14">3B</strain>
    </source>
</reference>
<evidence type="ECO:0000256" key="4">
    <source>
        <dbReference type="ARBA" id="ARBA00022692"/>
    </source>
</evidence>
<dbReference type="PROSITE" id="PS52016">
    <property type="entry name" value="TONB_DEPENDENT_REC_3"/>
    <property type="match status" value="1"/>
</dbReference>
<feature type="signal peptide" evidence="10">
    <location>
        <begin position="1"/>
        <end position="20"/>
    </location>
</feature>
<comment type="similarity">
    <text evidence="8 9">Belongs to the TonB-dependent receptor family.</text>
</comment>
<dbReference type="EMBL" id="PJEO01000018">
    <property type="protein sequence ID" value="PKQ45599.1"/>
    <property type="molecule type" value="Genomic_DNA"/>
</dbReference>
<evidence type="ECO:0000259" key="12">
    <source>
        <dbReference type="Pfam" id="PF07715"/>
    </source>
</evidence>
<keyword evidence="10" id="KW-0732">Signal</keyword>
<evidence type="ECO:0000256" key="5">
    <source>
        <dbReference type="ARBA" id="ARBA00023077"/>
    </source>
</evidence>
<evidence type="ECO:0000256" key="9">
    <source>
        <dbReference type="RuleBase" id="RU003357"/>
    </source>
</evidence>
<dbReference type="InterPro" id="IPR036942">
    <property type="entry name" value="Beta-barrel_TonB_sf"/>
</dbReference>
<evidence type="ECO:0000256" key="7">
    <source>
        <dbReference type="ARBA" id="ARBA00023237"/>
    </source>
</evidence>
<dbReference type="Gene3D" id="2.40.170.20">
    <property type="entry name" value="TonB-dependent receptor, beta-barrel domain"/>
    <property type="match status" value="1"/>
</dbReference>
<dbReference type="SUPFAM" id="SSF56935">
    <property type="entry name" value="Porins"/>
    <property type="match status" value="1"/>
</dbReference>
<dbReference type="Pfam" id="PF07715">
    <property type="entry name" value="Plug"/>
    <property type="match status" value="1"/>
</dbReference>